<sequence>MLISVTMRNLKFNDSTTAAILTFKIKKALNKVCETVHSCNADMLVNSQQILIINVEWVVRCVRVKM</sequence>
<proteinExistence type="predicted"/>
<evidence type="ECO:0000313" key="1">
    <source>
        <dbReference type="EMBL" id="KRZ34049.1"/>
    </source>
</evidence>
<protein>
    <submittedName>
        <fullName evidence="1">Uncharacterized protein</fullName>
    </submittedName>
</protein>
<organism evidence="1 2">
    <name type="scientific">Trichinella pseudospiralis</name>
    <name type="common">Parasitic roundworm</name>
    <dbReference type="NCBI Taxonomy" id="6337"/>
    <lineage>
        <taxon>Eukaryota</taxon>
        <taxon>Metazoa</taxon>
        <taxon>Ecdysozoa</taxon>
        <taxon>Nematoda</taxon>
        <taxon>Enoplea</taxon>
        <taxon>Dorylaimia</taxon>
        <taxon>Trichinellida</taxon>
        <taxon>Trichinellidae</taxon>
        <taxon>Trichinella</taxon>
    </lineage>
</organism>
<accession>A0A0V1JGE5</accession>
<reference evidence="1 2" key="1">
    <citation type="submission" date="2015-01" db="EMBL/GenBank/DDBJ databases">
        <title>Evolution of Trichinella species and genotypes.</title>
        <authorList>
            <person name="Korhonen P.K."/>
            <person name="Edoardo P."/>
            <person name="Giuseppe L.R."/>
            <person name="Gasser R.B."/>
        </authorList>
    </citation>
    <scope>NUCLEOTIDE SEQUENCE [LARGE SCALE GENOMIC DNA]</scope>
    <source>
        <strain evidence="1">ISS176</strain>
    </source>
</reference>
<gene>
    <name evidence="1" type="ORF">T4C_5422</name>
</gene>
<name>A0A0V1JGE5_TRIPS</name>
<evidence type="ECO:0000313" key="2">
    <source>
        <dbReference type="Proteomes" id="UP000054826"/>
    </source>
</evidence>
<dbReference type="EMBL" id="JYDV01000100">
    <property type="protein sequence ID" value="KRZ34049.1"/>
    <property type="molecule type" value="Genomic_DNA"/>
</dbReference>
<comment type="caution">
    <text evidence="1">The sequence shown here is derived from an EMBL/GenBank/DDBJ whole genome shotgun (WGS) entry which is preliminary data.</text>
</comment>
<dbReference type="Proteomes" id="UP000054826">
    <property type="component" value="Unassembled WGS sequence"/>
</dbReference>
<dbReference type="AlphaFoldDB" id="A0A0V1JGE5"/>